<evidence type="ECO:0000313" key="1">
    <source>
        <dbReference type="EMBL" id="WVZ14672.1"/>
    </source>
</evidence>
<dbReference type="AlphaFoldDB" id="A0AAQ3S239"/>
<sequence>MQSQDLLSAHSASPQDSNTHFYITISVLNIRVQQNNEDKDAIDAQRATLTLHSSILTSSCTCTQVLGLRVVLAPILECWNVELFLLLDSGVGMLSLFLLFFAKLLVVGGEAQIVVGDIKGVLETRDDHRSDIDMDDGVGVVIIENQNPTTTLHRRHACASLLHLEAHLLEDITLWL</sequence>
<name>A0AAQ3S239_VIGMU</name>
<evidence type="ECO:0000313" key="2">
    <source>
        <dbReference type="Proteomes" id="UP001374535"/>
    </source>
</evidence>
<keyword evidence="2" id="KW-1185">Reference proteome</keyword>
<gene>
    <name evidence="1" type="ORF">V8G54_012238</name>
</gene>
<accession>A0AAQ3S239</accession>
<proteinExistence type="predicted"/>
<reference evidence="1 2" key="1">
    <citation type="journal article" date="2023" name="Life. Sci Alliance">
        <title>Evolutionary insights into 3D genome organization and epigenetic landscape of Vigna mungo.</title>
        <authorList>
            <person name="Junaid A."/>
            <person name="Singh B."/>
            <person name="Bhatia S."/>
        </authorList>
    </citation>
    <scope>NUCLEOTIDE SEQUENCE [LARGE SCALE GENOMIC DNA]</scope>
    <source>
        <strain evidence="1">Urdbean</strain>
    </source>
</reference>
<dbReference type="EMBL" id="CP144697">
    <property type="protein sequence ID" value="WVZ14672.1"/>
    <property type="molecule type" value="Genomic_DNA"/>
</dbReference>
<organism evidence="1 2">
    <name type="scientific">Vigna mungo</name>
    <name type="common">Black gram</name>
    <name type="synonym">Phaseolus mungo</name>
    <dbReference type="NCBI Taxonomy" id="3915"/>
    <lineage>
        <taxon>Eukaryota</taxon>
        <taxon>Viridiplantae</taxon>
        <taxon>Streptophyta</taxon>
        <taxon>Embryophyta</taxon>
        <taxon>Tracheophyta</taxon>
        <taxon>Spermatophyta</taxon>
        <taxon>Magnoliopsida</taxon>
        <taxon>eudicotyledons</taxon>
        <taxon>Gunneridae</taxon>
        <taxon>Pentapetalae</taxon>
        <taxon>rosids</taxon>
        <taxon>fabids</taxon>
        <taxon>Fabales</taxon>
        <taxon>Fabaceae</taxon>
        <taxon>Papilionoideae</taxon>
        <taxon>50 kb inversion clade</taxon>
        <taxon>NPAAA clade</taxon>
        <taxon>indigoferoid/millettioid clade</taxon>
        <taxon>Phaseoleae</taxon>
        <taxon>Vigna</taxon>
    </lineage>
</organism>
<dbReference type="Proteomes" id="UP001374535">
    <property type="component" value="Chromosome 4"/>
</dbReference>
<protein>
    <submittedName>
        <fullName evidence="1">Uncharacterized protein</fullName>
    </submittedName>
</protein>